<gene>
    <name evidence="4" type="ORF">CLUMA_CG017959</name>
</gene>
<dbReference type="InterPro" id="IPR009091">
    <property type="entry name" value="RCC1/BLIP-II"/>
</dbReference>
<dbReference type="PANTHER" id="PTHR46337">
    <property type="entry name" value="RCC1-LIKE G EXCHANGING FACTOR-LIKE PROTEIN"/>
    <property type="match status" value="1"/>
</dbReference>
<keyword evidence="5" id="KW-1185">Reference proteome</keyword>
<feature type="repeat" description="RCC1" evidence="2">
    <location>
        <begin position="176"/>
        <end position="234"/>
    </location>
</feature>
<evidence type="ECO:0000313" key="4">
    <source>
        <dbReference type="EMBL" id="CRL05544.1"/>
    </source>
</evidence>
<feature type="repeat" description="RCC1" evidence="2">
    <location>
        <begin position="109"/>
        <end position="175"/>
    </location>
</feature>
<evidence type="ECO:0000256" key="1">
    <source>
        <dbReference type="ARBA" id="ARBA00022737"/>
    </source>
</evidence>
<accession>A0A1J1IZN3</accession>
<dbReference type="Pfam" id="PF25390">
    <property type="entry name" value="WD40_RLD"/>
    <property type="match status" value="1"/>
</dbReference>
<dbReference type="Pfam" id="PF00415">
    <property type="entry name" value="RCC1"/>
    <property type="match status" value="1"/>
</dbReference>
<dbReference type="SUPFAM" id="SSF50985">
    <property type="entry name" value="RCC1/BLIP-II"/>
    <property type="match status" value="1"/>
</dbReference>
<protein>
    <submittedName>
        <fullName evidence="4">CLUMA_CG017959, isoform A</fullName>
    </submittedName>
</protein>
<dbReference type="GO" id="GO:0005743">
    <property type="term" value="C:mitochondrial inner membrane"/>
    <property type="evidence" value="ECO:0007669"/>
    <property type="project" value="TreeGrafter"/>
</dbReference>
<dbReference type="InterPro" id="IPR053035">
    <property type="entry name" value="Mitochondrial_GEF_domain"/>
</dbReference>
<dbReference type="PROSITE" id="PS00626">
    <property type="entry name" value="RCC1_2"/>
    <property type="match status" value="2"/>
</dbReference>
<dbReference type="GO" id="GO:0070131">
    <property type="term" value="P:positive regulation of mitochondrial translation"/>
    <property type="evidence" value="ECO:0007669"/>
    <property type="project" value="TreeGrafter"/>
</dbReference>
<reference evidence="4 5" key="1">
    <citation type="submission" date="2015-04" db="EMBL/GenBank/DDBJ databases">
        <authorList>
            <person name="Syromyatnikov M.Y."/>
            <person name="Popov V.N."/>
        </authorList>
    </citation>
    <scope>NUCLEOTIDE SEQUENCE [LARGE SCALE GENOMIC DNA]</scope>
</reference>
<dbReference type="GO" id="GO:0019843">
    <property type="term" value="F:rRNA binding"/>
    <property type="evidence" value="ECO:0007669"/>
    <property type="project" value="TreeGrafter"/>
</dbReference>
<dbReference type="PRINTS" id="PR00633">
    <property type="entry name" value="RCCNDNSATION"/>
</dbReference>
<feature type="domain" description="RCC1-like" evidence="3">
    <location>
        <begin position="44"/>
        <end position="367"/>
    </location>
</feature>
<dbReference type="Proteomes" id="UP000183832">
    <property type="component" value="Unassembled WGS sequence"/>
</dbReference>
<dbReference type="PANTHER" id="PTHR46337:SF1">
    <property type="entry name" value="RCC1-LIKE G EXCHANGING FACTOR-LIKE PROTEIN"/>
    <property type="match status" value="1"/>
</dbReference>
<evidence type="ECO:0000259" key="3">
    <source>
        <dbReference type="Pfam" id="PF25390"/>
    </source>
</evidence>
<evidence type="ECO:0000313" key="5">
    <source>
        <dbReference type="Proteomes" id="UP000183832"/>
    </source>
</evidence>
<dbReference type="AlphaFoldDB" id="A0A1J1IZN3"/>
<feature type="repeat" description="RCC1" evidence="2">
    <location>
        <begin position="288"/>
        <end position="341"/>
    </location>
</feature>
<dbReference type="EMBL" id="CVRI01000064">
    <property type="protein sequence ID" value="CRL05544.1"/>
    <property type="molecule type" value="Genomic_DNA"/>
</dbReference>
<proteinExistence type="predicted"/>
<organism evidence="4 5">
    <name type="scientific">Clunio marinus</name>
    <dbReference type="NCBI Taxonomy" id="568069"/>
    <lineage>
        <taxon>Eukaryota</taxon>
        <taxon>Metazoa</taxon>
        <taxon>Ecdysozoa</taxon>
        <taxon>Arthropoda</taxon>
        <taxon>Hexapoda</taxon>
        <taxon>Insecta</taxon>
        <taxon>Pterygota</taxon>
        <taxon>Neoptera</taxon>
        <taxon>Endopterygota</taxon>
        <taxon>Diptera</taxon>
        <taxon>Nematocera</taxon>
        <taxon>Chironomoidea</taxon>
        <taxon>Chironomidae</taxon>
        <taxon>Clunio</taxon>
    </lineage>
</organism>
<dbReference type="InterPro" id="IPR000408">
    <property type="entry name" value="Reg_chr_condens"/>
</dbReference>
<feature type="repeat" description="RCC1" evidence="2">
    <location>
        <begin position="46"/>
        <end position="106"/>
    </location>
</feature>
<dbReference type="PROSITE" id="PS50012">
    <property type="entry name" value="RCC1_3"/>
    <property type="match status" value="6"/>
</dbReference>
<dbReference type="Gene3D" id="2.130.10.30">
    <property type="entry name" value="Regulator of chromosome condensation 1/beta-lactamase-inhibitor protein II"/>
    <property type="match status" value="2"/>
</dbReference>
<name>A0A1J1IZN3_9DIPT</name>
<dbReference type="GO" id="GO:0005085">
    <property type="term" value="F:guanyl-nucleotide exchange factor activity"/>
    <property type="evidence" value="ECO:0007669"/>
    <property type="project" value="TreeGrafter"/>
</dbReference>
<feature type="repeat" description="RCC1" evidence="2">
    <location>
        <begin position="235"/>
        <end position="287"/>
    </location>
</feature>
<dbReference type="STRING" id="568069.A0A1J1IZN3"/>
<keyword evidence="1" id="KW-0677">Repeat</keyword>
<dbReference type="OrthoDB" id="70707at2759"/>
<sequence>MSLISRRLNNSFYYSIRTISVIKKRKLLQDVDSVNKYDFKTKRNNERIYVWGLAETGALGISKSLALHKQTQCRIIHHPSRLQFGEKYEVLDVAAGYGFSLFATKKTSDNVSLFGTGINTDSQIGYHKHRGITNKPIEIMIYPAPIYLPKLFEDEKLQAIKIAAGRAHSLVLADNGAVFTLGNNVYGQCGREILEDEDYFGSNLIHRLNDDAFEGEKIQNLACGQDHSLFISESGKVYSCGWGADGQTGLSHYKNNFQPTRIEGEIKNEQIVKVSSIGDCVLALNNKGEVFGWGNSEYGQIIQNKETQQINTPIHLDFLKGYGKFIDIAAGGSFCAVLNEAGEVFMWGFGILGFGPVVDQCDTPKQIPPTLFGRNPFNPENRVISINSGLNFMTAINSDNDLFTWGRNKFGCLGLGHEKDQFFPFKALVGAKVERVACGVDHIIALCKLFN</sequence>
<evidence type="ECO:0000256" key="2">
    <source>
        <dbReference type="PROSITE-ProRule" id="PRU00235"/>
    </source>
</evidence>
<feature type="repeat" description="RCC1" evidence="2">
    <location>
        <begin position="400"/>
        <end position="449"/>
    </location>
</feature>
<dbReference type="InterPro" id="IPR058923">
    <property type="entry name" value="RCC1-like_dom"/>
</dbReference>